<reference evidence="1 2" key="2">
    <citation type="journal article" date="2022" name="Mol. Ecol. Resour.">
        <title>The genomes of chicory, endive, great burdock and yacon provide insights into Asteraceae paleo-polyploidization history and plant inulin production.</title>
        <authorList>
            <person name="Fan W."/>
            <person name="Wang S."/>
            <person name="Wang H."/>
            <person name="Wang A."/>
            <person name="Jiang F."/>
            <person name="Liu H."/>
            <person name="Zhao H."/>
            <person name="Xu D."/>
            <person name="Zhang Y."/>
        </authorList>
    </citation>
    <scope>NUCLEOTIDE SEQUENCE [LARGE SCALE GENOMIC DNA]</scope>
    <source>
        <strain evidence="2">cv. Niubang</strain>
    </source>
</reference>
<comment type="caution">
    <text evidence="1">The sequence shown here is derived from an EMBL/GenBank/DDBJ whole genome shotgun (WGS) entry which is preliminary data.</text>
</comment>
<keyword evidence="2" id="KW-1185">Reference proteome</keyword>
<dbReference type="Proteomes" id="UP001055879">
    <property type="component" value="Linkage Group LG10"/>
</dbReference>
<proteinExistence type="predicted"/>
<evidence type="ECO:0000313" key="1">
    <source>
        <dbReference type="EMBL" id="KAI3696773.1"/>
    </source>
</evidence>
<protein>
    <submittedName>
        <fullName evidence="1">Uncharacterized protein</fullName>
    </submittedName>
</protein>
<dbReference type="EMBL" id="CM042056">
    <property type="protein sequence ID" value="KAI3696773.1"/>
    <property type="molecule type" value="Genomic_DNA"/>
</dbReference>
<organism evidence="1 2">
    <name type="scientific">Arctium lappa</name>
    <name type="common">Greater burdock</name>
    <name type="synonym">Lappa major</name>
    <dbReference type="NCBI Taxonomy" id="4217"/>
    <lineage>
        <taxon>Eukaryota</taxon>
        <taxon>Viridiplantae</taxon>
        <taxon>Streptophyta</taxon>
        <taxon>Embryophyta</taxon>
        <taxon>Tracheophyta</taxon>
        <taxon>Spermatophyta</taxon>
        <taxon>Magnoliopsida</taxon>
        <taxon>eudicotyledons</taxon>
        <taxon>Gunneridae</taxon>
        <taxon>Pentapetalae</taxon>
        <taxon>asterids</taxon>
        <taxon>campanulids</taxon>
        <taxon>Asterales</taxon>
        <taxon>Asteraceae</taxon>
        <taxon>Carduoideae</taxon>
        <taxon>Cardueae</taxon>
        <taxon>Arctiinae</taxon>
        <taxon>Arctium</taxon>
    </lineage>
</organism>
<accession>A0ACB8ZGN8</accession>
<evidence type="ECO:0000313" key="2">
    <source>
        <dbReference type="Proteomes" id="UP001055879"/>
    </source>
</evidence>
<gene>
    <name evidence="1" type="ORF">L6452_29307</name>
</gene>
<sequence>MEEGVGKDLEAKRSVATDDDALEQSDNLVIDISSSSTLTDDRSSGPGNETSLEQLGTVELDADKAVDMAPTSEQMEQMPKLLETPEPEKTGKNAKFNLRKSLAWDSAFFTSDGVLDAEELSTMIDGGEKGVKHQLPGIEEEVYRSMESISTLESDNLTLESLEAELFEDIRASIQKSNRASNLNNSSIKVYSGKKDSQAKVSSSSKKVDPDSGKRPAARIKDQTSLIPQPKMISRVKPTSTLTTKRASLSANPPKKDQDIVKQAHVVQKGTQTAKTTTAQGSKMTGVIGPRRGVPKPSLNSKSSSLSSSTAVNKEHSRPSSSCGSSGSSSGNDVKSSTTFSRRKADPKTGKLTAGSIPKTPSRISIKNKAPPANSRLSSHLVLSNLSSSISPASSISEWSSESSSSTSTTNRKSVSRARIDAADSNRSLDGDAFNVSALGVHPIGRNSTHNGNQPGSVPLLQSGSLSRPPTVQPTGLRMPSPKIGFFDGGKSGVRTPNGAIRSQGRLSTGVSKTGATNCSPTNSNGVKYGKLLPPKTTTATHTNLKPNPHKTTPKPSQKEQPITKPKTPSAYKDIKSGFITSDVSDHTGEIKIVSAEGSESESSLNICTPNDSNKESHLGNETSSKIDTVETTFDISDHKGGNKIVSAAEGSESESSLNICKKNDSNKESHLGNETSSKIDTVETTFDISDHKGGNKIVSAAEGSESKSSLNICTPNDSNKESHLGNETSSKIDTVEIVKSDSGVQSKQGFVAVKDDKVRTDGSRIPFAEKNCETGMEVTEKTVNFPFVESQHKENSEVI</sequence>
<reference evidence="2" key="1">
    <citation type="journal article" date="2022" name="Mol. Ecol. Resour.">
        <title>The genomes of chicory, endive, great burdock and yacon provide insights into Asteraceae palaeo-polyploidization history and plant inulin production.</title>
        <authorList>
            <person name="Fan W."/>
            <person name="Wang S."/>
            <person name="Wang H."/>
            <person name="Wang A."/>
            <person name="Jiang F."/>
            <person name="Liu H."/>
            <person name="Zhao H."/>
            <person name="Xu D."/>
            <person name="Zhang Y."/>
        </authorList>
    </citation>
    <scope>NUCLEOTIDE SEQUENCE [LARGE SCALE GENOMIC DNA]</scope>
    <source>
        <strain evidence="2">cv. Niubang</strain>
    </source>
</reference>
<name>A0ACB8ZGN8_ARCLA</name>